<dbReference type="InterPro" id="IPR047110">
    <property type="entry name" value="GABD/Sad-like"/>
</dbReference>
<feature type="domain" description="Aldehyde dehydrogenase" evidence="4">
    <location>
        <begin position="3"/>
        <end position="450"/>
    </location>
</feature>
<dbReference type="GO" id="GO:0004777">
    <property type="term" value="F:succinate-semialdehyde dehydrogenase (NAD+) activity"/>
    <property type="evidence" value="ECO:0007669"/>
    <property type="project" value="TreeGrafter"/>
</dbReference>
<dbReference type="InterPro" id="IPR016162">
    <property type="entry name" value="Ald_DH_N"/>
</dbReference>
<dbReference type="STRING" id="33968.BMS77_01595"/>
<dbReference type="InterPro" id="IPR016163">
    <property type="entry name" value="Ald_DH_C"/>
</dbReference>
<evidence type="ECO:0000259" key="4">
    <source>
        <dbReference type="Pfam" id="PF00171"/>
    </source>
</evidence>
<dbReference type="Gene3D" id="3.40.309.10">
    <property type="entry name" value="Aldehyde Dehydrogenase, Chain A, domain 2"/>
    <property type="match status" value="1"/>
</dbReference>
<dbReference type="CDD" id="cd07100">
    <property type="entry name" value="ALDH_SSADH1_GabD1"/>
    <property type="match status" value="1"/>
</dbReference>
<dbReference type="Pfam" id="PF00171">
    <property type="entry name" value="Aldedh"/>
    <property type="match status" value="1"/>
</dbReference>
<dbReference type="Proteomes" id="UP000192288">
    <property type="component" value="Unassembled WGS sequence"/>
</dbReference>
<dbReference type="EMBL" id="MPLS01000043">
    <property type="protein sequence ID" value="ORI97131.1"/>
    <property type="molecule type" value="Genomic_DNA"/>
</dbReference>
<protein>
    <submittedName>
        <fullName evidence="5">Succinate-semialdehyde dehydrogenase</fullName>
    </submittedName>
</protein>
<proteinExistence type="inferred from homology"/>
<dbReference type="eggNOG" id="COG1012">
    <property type="taxonomic scope" value="Bacteria"/>
</dbReference>
<dbReference type="Gene3D" id="3.40.605.10">
    <property type="entry name" value="Aldehyde Dehydrogenase, Chain A, domain 1"/>
    <property type="match status" value="1"/>
</dbReference>
<comment type="similarity">
    <text evidence="1">Belongs to the aldehyde dehydrogenase family.</text>
</comment>
<accession>A0A1X0VBS1</accession>
<name>A0A1X0VBS1_LEUPS</name>
<dbReference type="InterPro" id="IPR044148">
    <property type="entry name" value="ALDH_GabD1-like"/>
</dbReference>
<evidence type="ECO:0000313" key="6">
    <source>
        <dbReference type="Proteomes" id="UP000192288"/>
    </source>
</evidence>
<dbReference type="PANTHER" id="PTHR43217">
    <property type="entry name" value="SUCCINATE SEMIALDEHYDE DEHYDROGENASE [NAD(P)+] SAD"/>
    <property type="match status" value="1"/>
</dbReference>
<dbReference type="InterPro" id="IPR016161">
    <property type="entry name" value="Ald_DH/histidinol_DH"/>
</dbReference>
<comment type="caution">
    <text evidence="5">The sequence shown here is derived from an EMBL/GenBank/DDBJ whole genome shotgun (WGS) entry which is preliminary data.</text>
</comment>
<dbReference type="RefSeq" id="WP_004914013.1">
    <property type="nucleotide sequence ID" value="NZ_MPLS01000043.1"/>
</dbReference>
<dbReference type="SUPFAM" id="SSF53720">
    <property type="entry name" value="ALDH-like"/>
    <property type="match status" value="1"/>
</dbReference>
<evidence type="ECO:0000256" key="1">
    <source>
        <dbReference type="ARBA" id="ARBA00009986"/>
    </source>
</evidence>
<dbReference type="GO" id="GO:0004030">
    <property type="term" value="F:aldehyde dehydrogenase [NAD(P)+] activity"/>
    <property type="evidence" value="ECO:0007669"/>
    <property type="project" value="InterPro"/>
</dbReference>
<gene>
    <name evidence="5" type="ORF">BMR96_08835</name>
</gene>
<organism evidence="5 6">
    <name type="scientific">Leuconostoc pseudomesenteroides</name>
    <dbReference type="NCBI Taxonomy" id="33968"/>
    <lineage>
        <taxon>Bacteria</taxon>
        <taxon>Bacillati</taxon>
        <taxon>Bacillota</taxon>
        <taxon>Bacilli</taxon>
        <taxon>Lactobacillales</taxon>
        <taxon>Lactobacillaceae</taxon>
        <taxon>Leuconostoc</taxon>
    </lineage>
</organism>
<dbReference type="AlphaFoldDB" id="A0A1X0VBS1"/>
<evidence type="ECO:0000256" key="2">
    <source>
        <dbReference type="ARBA" id="ARBA00022857"/>
    </source>
</evidence>
<evidence type="ECO:0000256" key="3">
    <source>
        <dbReference type="ARBA" id="ARBA00023002"/>
    </source>
</evidence>
<sequence>MSYQTINPFTDEVIKTYDNHDDAYVEKAIAKGHALYKKWRNDPVESRAAALNKVADVMEAQTDELAKVLTLEMGKRFVEAQGEVAICVSIARYYAKNAAEFLKPKPIESSIGPAQTISRPTGVLMTVEPWNFPYYQIMRVFAPNFMAGNPMLLKHASNTPMAAGAFEKVVSEAGVPDGAFTNLYVDYDQVNNIIADDRVQGVALTGSERAGQLIAAEAGKNMKQSSLELGGSDPFIVLEDADLSEIKKIIGGARLYNAGQVCTSSKRFIVTEKNYDALLDMLKEAFSEAKIGDPMDSDTTLAPLSTSKAKQNLTKQVKAAVDAGATLAFGSVEQNLPAAQFEPVILTNITKENPAFYQEFFGPVGQVYKVKDEEEAIALANDSHYGLSGVVFGGSAEHATEVASRLETGAVFANSFGGTLPELPFGGVKNSGYGRELGRFGIETFVNKETIVTKHEPIDLDDVFGGFV</sequence>
<keyword evidence="3" id="KW-0560">Oxidoreductase</keyword>
<dbReference type="FunFam" id="3.40.605.10:FF:000012">
    <property type="entry name" value="NAD-dependent succinate-semialdehyde dehydrogenase"/>
    <property type="match status" value="1"/>
</dbReference>
<reference evidence="5 6" key="1">
    <citation type="journal article" date="2017" name="Front. Microbiol.">
        <title>Genomic Characterization of Dairy Associated Leuconostoc Species and Diversity of Leuconostocs in Undefined Mixed Mesophilic Starter Cultures.</title>
        <authorList>
            <person name="Frantzen C.A."/>
            <person name="Kot W."/>
            <person name="Pedersen T.B."/>
            <person name="Ardo Y.M."/>
            <person name="Broadbent J.R."/>
            <person name="Neve H."/>
            <person name="Hansen L.H."/>
            <person name="Dal Bello F."/>
            <person name="Ostlie H.M."/>
            <person name="Kleppen H.P."/>
            <person name="Vogensen F.K."/>
            <person name="Holo H."/>
        </authorList>
    </citation>
    <scope>NUCLEOTIDE SEQUENCE [LARGE SCALE GENOMIC DNA]</scope>
    <source>
        <strain evidence="5 6">LMGCF08</strain>
    </source>
</reference>
<keyword evidence="2" id="KW-0521">NADP</keyword>
<evidence type="ECO:0000313" key="5">
    <source>
        <dbReference type="EMBL" id="ORI97131.1"/>
    </source>
</evidence>
<dbReference type="InterPro" id="IPR015590">
    <property type="entry name" value="Aldehyde_DH_dom"/>
</dbReference>
<dbReference type="PANTHER" id="PTHR43217:SF2">
    <property type="entry name" value="SUCCINATE-SEMIALDEHYDE DEHYDROGENASE [NADP(+)]"/>
    <property type="match status" value="1"/>
</dbReference>